<dbReference type="AlphaFoldDB" id="K8EKT2"/>
<dbReference type="InterPro" id="IPR017946">
    <property type="entry name" value="PLC-like_Pdiesterase_TIM-brl"/>
</dbReference>
<keyword evidence="1" id="KW-1133">Transmembrane helix</keyword>
<evidence type="ECO:0000313" key="2">
    <source>
        <dbReference type="EMBL" id="CCO18589.1"/>
    </source>
</evidence>
<keyword evidence="1" id="KW-0812">Transmembrane</keyword>
<protein>
    <submittedName>
        <fullName evidence="2">Uncharacterized protein</fullName>
    </submittedName>
</protein>
<reference evidence="2 3" key="1">
    <citation type="submission" date="2011-10" db="EMBL/GenBank/DDBJ databases">
        <authorList>
            <person name="Genoscope - CEA"/>
        </authorList>
    </citation>
    <scope>NUCLEOTIDE SEQUENCE [LARGE SCALE GENOMIC DNA]</scope>
    <source>
        <strain evidence="2 3">RCC 1105</strain>
    </source>
</reference>
<keyword evidence="1" id="KW-0472">Membrane</keyword>
<dbReference type="GO" id="GO:0008081">
    <property type="term" value="F:phosphoric diester hydrolase activity"/>
    <property type="evidence" value="ECO:0007669"/>
    <property type="project" value="InterPro"/>
</dbReference>
<gene>
    <name evidence="2" type="ordered locus">Bathy11g01480</name>
</gene>
<dbReference type="GO" id="GO:0006629">
    <property type="term" value="P:lipid metabolic process"/>
    <property type="evidence" value="ECO:0007669"/>
    <property type="project" value="InterPro"/>
</dbReference>
<dbReference type="RefSeq" id="XP_007510244.1">
    <property type="nucleotide sequence ID" value="XM_007510182.1"/>
</dbReference>
<sequence>MPKPSKKLFKQTPFLVKVLLFLAKFGVNINRPPPPLRAIALFVSAFTLVLLLTFTQRNASFFTLNGEKPDRRAIRCARTFPQVASHQLLTAQPRVTSGGKDALDYLRDGFEVKNYDIGAVSRALLSSSFRRFVSVYVLTSRFLLLLDALIVCGCVFPLKYSVDRSSAFVYTSETTYAVQLKDGALLAAHPQRLFDRIQKDAKEVTLKEARALGADERSFVSLKYLIEHFATSTVLQRKTGSSSPVGWKGVSRKTTWLAQEFGKNVGGMSSNAKRPVGIDGMFFGVDLKGDALNVENVVLVNEYAKKANVVDAVSYYVTDPESDASKNIQKALESSFPKSEDRIKTTWALRDVDASHWETEKFTKENLERMKIHGLLPSAKFDESWYSKVVKESNAWVESWVADDLETALELRKKGAHAMITNVPESLIEGIKQFCMNGENFDKAIAALAKMRT</sequence>
<name>K8EKT2_9CHLO</name>
<dbReference type="EMBL" id="FO082268">
    <property type="protein sequence ID" value="CCO18589.1"/>
    <property type="molecule type" value="Genomic_DNA"/>
</dbReference>
<evidence type="ECO:0000256" key="1">
    <source>
        <dbReference type="SAM" id="Phobius"/>
    </source>
</evidence>
<dbReference type="Proteomes" id="UP000198341">
    <property type="component" value="Chromosome 11"/>
</dbReference>
<evidence type="ECO:0000313" key="3">
    <source>
        <dbReference type="Proteomes" id="UP000198341"/>
    </source>
</evidence>
<dbReference type="GeneID" id="19012828"/>
<proteinExistence type="predicted"/>
<dbReference type="Gene3D" id="3.20.20.190">
    <property type="entry name" value="Phosphatidylinositol (PI) phosphodiesterase"/>
    <property type="match status" value="1"/>
</dbReference>
<dbReference type="KEGG" id="bpg:Bathy11g01480"/>
<feature type="transmembrane region" description="Helical" evidence="1">
    <location>
        <begin position="35"/>
        <end position="54"/>
    </location>
</feature>
<keyword evidence="3" id="KW-1185">Reference proteome</keyword>
<accession>K8EKT2</accession>
<organism evidence="2 3">
    <name type="scientific">Bathycoccus prasinos</name>
    <dbReference type="NCBI Taxonomy" id="41875"/>
    <lineage>
        <taxon>Eukaryota</taxon>
        <taxon>Viridiplantae</taxon>
        <taxon>Chlorophyta</taxon>
        <taxon>Mamiellophyceae</taxon>
        <taxon>Mamiellales</taxon>
        <taxon>Bathycoccaceae</taxon>
        <taxon>Bathycoccus</taxon>
    </lineage>
</organism>